<feature type="chain" id="PRO_5009938917" evidence="1">
    <location>
        <begin position="25"/>
        <end position="226"/>
    </location>
</feature>
<evidence type="ECO:0000313" key="2">
    <source>
        <dbReference type="EMBL" id="SIQ72476.1"/>
    </source>
</evidence>
<keyword evidence="1" id="KW-0732">Signal</keyword>
<proteinExistence type="predicted"/>
<dbReference type="STRING" id="1077936.SAMN05421545_1217"/>
<accession>A0A1N6V4F4</accession>
<protein>
    <submittedName>
        <fullName evidence="2">Uncharacterized protein</fullName>
    </submittedName>
</protein>
<sequence>MKAVFLRFGLVMLVGCCFSLQAHAQFTHTNDMEARPVHEYNTITMIGSPYLHKEWAKGSLTLKSGTVYQGIDLMYDQVKDAIIFKAKNGDVKELLEPVQEFKIGYIENNQPVERTFRSGYSGDGISANAFMEVLADGQVSLLKRTSKKIFDRKHYSSATIDREVQESEDYYIAVGDKAVKVKKSKSSLLSAIPDKKDYLETYIKSNALNLRNDSDMAKLVAYYNSL</sequence>
<organism evidence="2 3">
    <name type="scientific">Pontibacter lucknowensis</name>
    <dbReference type="NCBI Taxonomy" id="1077936"/>
    <lineage>
        <taxon>Bacteria</taxon>
        <taxon>Pseudomonadati</taxon>
        <taxon>Bacteroidota</taxon>
        <taxon>Cytophagia</taxon>
        <taxon>Cytophagales</taxon>
        <taxon>Hymenobacteraceae</taxon>
        <taxon>Pontibacter</taxon>
    </lineage>
</organism>
<dbReference type="RefSeq" id="WP_007658038.1">
    <property type="nucleotide sequence ID" value="NZ_FTNM01000001.1"/>
</dbReference>
<evidence type="ECO:0000256" key="1">
    <source>
        <dbReference type="SAM" id="SignalP"/>
    </source>
</evidence>
<dbReference type="Proteomes" id="UP000185924">
    <property type="component" value="Unassembled WGS sequence"/>
</dbReference>
<dbReference type="AlphaFoldDB" id="A0A1N6V4F4"/>
<name>A0A1N6V4F4_9BACT</name>
<dbReference type="EMBL" id="FTNM01000001">
    <property type="protein sequence ID" value="SIQ72476.1"/>
    <property type="molecule type" value="Genomic_DNA"/>
</dbReference>
<keyword evidence="3" id="KW-1185">Reference proteome</keyword>
<reference evidence="3" key="1">
    <citation type="submission" date="2017-01" db="EMBL/GenBank/DDBJ databases">
        <authorList>
            <person name="Varghese N."/>
            <person name="Submissions S."/>
        </authorList>
    </citation>
    <scope>NUCLEOTIDE SEQUENCE [LARGE SCALE GENOMIC DNA]</scope>
    <source>
        <strain evidence="3">DM9</strain>
    </source>
</reference>
<gene>
    <name evidence="2" type="ORF">SAMN05421545_1217</name>
</gene>
<evidence type="ECO:0000313" key="3">
    <source>
        <dbReference type="Proteomes" id="UP000185924"/>
    </source>
</evidence>
<feature type="signal peptide" evidence="1">
    <location>
        <begin position="1"/>
        <end position="24"/>
    </location>
</feature>